<dbReference type="GO" id="GO:0016301">
    <property type="term" value="F:kinase activity"/>
    <property type="evidence" value="ECO:0007669"/>
    <property type="project" value="UniProtKB-KW"/>
</dbReference>
<dbReference type="InterPro" id="IPR042213">
    <property type="entry name" value="NBD_C_sf"/>
</dbReference>
<comment type="similarity">
    <text evidence="1">Belongs to the four-carbon acid sugar kinase family.</text>
</comment>
<evidence type="ECO:0008006" key="11">
    <source>
        <dbReference type="Google" id="ProtNLM"/>
    </source>
</evidence>
<reference evidence="9 10" key="1">
    <citation type="journal article" date="2015" name="Genome Announc.">
        <title>Complete genome sequences for 35 biothreat assay-relevant bacillus species.</title>
        <authorList>
            <person name="Johnson S.L."/>
            <person name="Daligault H.E."/>
            <person name="Davenport K.W."/>
            <person name="Jaissle J."/>
            <person name="Frey K.G."/>
            <person name="Ladner J.T."/>
            <person name="Broomall S.M."/>
            <person name="Bishop-Lilly K.A."/>
            <person name="Bruce D.C."/>
            <person name="Gibbons H.S."/>
            <person name="Coyne S.R."/>
            <person name="Lo C.C."/>
            <person name="Meincke L."/>
            <person name="Munk A.C."/>
            <person name="Koroleva G.I."/>
            <person name="Rosenzweig C.N."/>
            <person name="Palacios G.F."/>
            <person name="Redden C.L."/>
            <person name="Minogue T.D."/>
            <person name="Chain P.S."/>
        </authorList>
    </citation>
    <scope>NUCLEOTIDE SEQUENCE [LARGE SCALE GENOMIC DNA]</scope>
    <source>
        <strain evidence="10">ATCC 14581 / DSM 32 / JCM 2506 / NBRC 15308 / NCIMB 9376 / NCTC 10342 / NRRL B-14308 / VKM B-512</strain>
    </source>
</reference>
<evidence type="ECO:0000256" key="1">
    <source>
        <dbReference type="ARBA" id="ARBA00005715"/>
    </source>
</evidence>
<evidence type="ECO:0000256" key="3">
    <source>
        <dbReference type="ARBA" id="ARBA00022741"/>
    </source>
</evidence>
<keyword evidence="2" id="KW-0808">Transferase</keyword>
<evidence type="ECO:0000256" key="2">
    <source>
        <dbReference type="ARBA" id="ARBA00022679"/>
    </source>
</evidence>
<evidence type="ECO:0000259" key="7">
    <source>
        <dbReference type="Pfam" id="PF07005"/>
    </source>
</evidence>
<dbReference type="Gene3D" id="3.40.980.20">
    <property type="entry name" value="Four-carbon acid sugar kinase, nucleotide binding domain"/>
    <property type="match status" value="1"/>
</dbReference>
<keyword evidence="4" id="KW-0418">Kinase</keyword>
<dbReference type="KEGG" id="bmeg:BG04_2541"/>
<proteinExistence type="inferred from homology"/>
<protein>
    <recommendedName>
        <fullName evidence="11">Four-carbon acid sugar kinase family protein</fullName>
    </recommendedName>
</protein>
<evidence type="ECO:0000313" key="9">
    <source>
        <dbReference type="EMBL" id="AJI24369.1"/>
    </source>
</evidence>
<keyword evidence="6" id="KW-0119">Carbohydrate metabolism</keyword>
<keyword evidence="5" id="KW-0067">ATP-binding</keyword>
<gene>
    <name evidence="9" type="ORF">BG04_2541</name>
</gene>
<sequence>MVRVLIMADDFTGALDTGVQFSNYGVHTLVTSDLEFEFWETTDQIEVLVFNTETRYLNKCEAYEVIKKIAIKAKDENIQYIFKKVDSALRGNVASELRALSDVFEDVTIPFIPAYPEQNRFSFEGILYIDSIPVSKSVFGQDPYEPVTESHIPSLLLKEADLKTSITKKYKIPPKEERILLMESHSDEEMLSQGHELLMNDALNITAGCAGFGKALANIIYNKRTITQNDINFPLLIVCGSVNPVTKKQIAFAENNGFDRISLTMEQLCDKQYWDTVKGQEDMNQYLKMDQPLMFETYGNILADKVNGVPEERTELRFRIGQSLGYLVKNLMLSDINRTLLFTGGDTLYQSMRVLGINEIKPLKELFPGIVLGSIDFEDKKHYIITKSGGLGNEDLFIKLNELIRNKGDAYYVKSI</sequence>
<dbReference type="Pfam" id="PF07005">
    <property type="entry name" value="SBD_N"/>
    <property type="match status" value="1"/>
</dbReference>
<dbReference type="Proteomes" id="UP000031829">
    <property type="component" value="Chromosome"/>
</dbReference>
<keyword evidence="3" id="KW-0547">Nucleotide-binding</keyword>
<dbReference type="Gene3D" id="3.40.50.10840">
    <property type="entry name" value="Putative sugar-binding, N-terminal domain"/>
    <property type="match status" value="1"/>
</dbReference>
<dbReference type="RefSeq" id="WP_034654827.1">
    <property type="nucleotide sequence ID" value="NZ_BCVB01000025.1"/>
</dbReference>
<organism evidence="9 10">
    <name type="scientific">Priestia megaterium (strain ATCC 14581 / DSM 32 / CCUG 1817 / JCM 2506 / NBRC 15308 / NCIMB 9376 / NCTC 10342 / NRRL B-14308 / VKM B-512 / Ford 19)</name>
    <name type="common">Bacillus megaterium</name>
    <dbReference type="NCBI Taxonomy" id="1348623"/>
    <lineage>
        <taxon>Bacteria</taxon>
        <taxon>Bacillati</taxon>
        <taxon>Bacillota</taxon>
        <taxon>Bacilli</taxon>
        <taxon>Bacillales</taxon>
        <taxon>Bacillaceae</taxon>
        <taxon>Priestia</taxon>
    </lineage>
</organism>
<dbReference type="InterPro" id="IPR010737">
    <property type="entry name" value="4-carb_acid_sugar_kinase_N"/>
</dbReference>
<dbReference type="InterPro" id="IPR037051">
    <property type="entry name" value="4-carb_acid_sugar_kinase_N_sf"/>
</dbReference>
<evidence type="ECO:0000256" key="5">
    <source>
        <dbReference type="ARBA" id="ARBA00022840"/>
    </source>
</evidence>
<evidence type="ECO:0000313" key="10">
    <source>
        <dbReference type="Proteomes" id="UP000031829"/>
    </source>
</evidence>
<dbReference type="SUPFAM" id="SSF142764">
    <property type="entry name" value="YgbK-like"/>
    <property type="match status" value="1"/>
</dbReference>
<dbReference type="AlphaFoldDB" id="A0A0B6AWY1"/>
<dbReference type="Pfam" id="PF17042">
    <property type="entry name" value="NBD_C"/>
    <property type="match status" value="1"/>
</dbReference>
<dbReference type="HOGENOM" id="CLU_029424_0_1_9"/>
<dbReference type="EMBL" id="CP009920">
    <property type="protein sequence ID" value="AJI24369.1"/>
    <property type="molecule type" value="Genomic_DNA"/>
</dbReference>
<evidence type="ECO:0000259" key="8">
    <source>
        <dbReference type="Pfam" id="PF17042"/>
    </source>
</evidence>
<feature type="domain" description="Four-carbon acid sugar kinase nucleotide binding" evidence="8">
    <location>
        <begin position="236"/>
        <end position="397"/>
    </location>
</feature>
<evidence type="ECO:0000256" key="4">
    <source>
        <dbReference type="ARBA" id="ARBA00022777"/>
    </source>
</evidence>
<accession>A0A0B6AWY1</accession>
<evidence type="ECO:0000256" key="6">
    <source>
        <dbReference type="ARBA" id="ARBA00023277"/>
    </source>
</evidence>
<feature type="domain" description="Four-carbon acid sugar kinase N-terminal" evidence="7">
    <location>
        <begin position="5"/>
        <end position="167"/>
    </location>
</feature>
<dbReference type="GeneID" id="93640612"/>
<dbReference type="InterPro" id="IPR031475">
    <property type="entry name" value="NBD_C"/>
</dbReference>
<dbReference type="GO" id="GO:0005524">
    <property type="term" value="F:ATP binding"/>
    <property type="evidence" value="ECO:0007669"/>
    <property type="project" value="UniProtKB-KW"/>
</dbReference>
<name>A0A0B6AWY1_PRIM2</name>